<keyword evidence="3" id="KW-1185">Reference proteome</keyword>
<evidence type="ECO:0000313" key="2">
    <source>
        <dbReference type="EMBL" id="KAJ8357698.1"/>
    </source>
</evidence>
<dbReference type="OrthoDB" id="266663at2759"/>
<name>A0A9Q1IYK1_SYNKA</name>
<dbReference type="Proteomes" id="UP001152622">
    <property type="component" value="Chromosome 6"/>
</dbReference>
<reference evidence="2" key="1">
    <citation type="journal article" date="2023" name="Science">
        <title>Genome structures resolve the early diversification of teleost fishes.</title>
        <authorList>
            <person name="Parey E."/>
            <person name="Louis A."/>
            <person name="Montfort J."/>
            <person name="Bouchez O."/>
            <person name="Roques C."/>
            <person name="Iampietro C."/>
            <person name="Lluch J."/>
            <person name="Castinel A."/>
            <person name="Donnadieu C."/>
            <person name="Desvignes T."/>
            <person name="Floi Bucao C."/>
            <person name="Jouanno E."/>
            <person name="Wen M."/>
            <person name="Mejri S."/>
            <person name="Dirks R."/>
            <person name="Jansen H."/>
            <person name="Henkel C."/>
            <person name="Chen W.J."/>
            <person name="Zahm M."/>
            <person name="Cabau C."/>
            <person name="Klopp C."/>
            <person name="Thompson A.W."/>
            <person name="Robinson-Rechavi M."/>
            <person name="Braasch I."/>
            <person name="Lecointre G."/>
            <person name="Bobe J."/>
            <person name="Postlethwait J.H."/>
            <person name="Berthelot C."/>
            <person name="Roest Crollius H."/>
            <person name="Guiguen Y."/>
        </authorList>
    </citation>
    <scope>NUCLEOTIDE SEQUENCE</scope>
    <source>
        <strain evidence="2">WJC10195</strain>
    </source>
</reference>
<feature type="region of interest" description="Disordered" evidence="1">
    <location>
        <begin position="25"/>
        <end position="134"/>
    </location>
</feature>
<feature type="compositionally biased region" description="Low complexity" evidence="1">
    <location>
        <begin position="112"/>
        <end position="127"/>
    </location>
</feature>
<accession>A0A9Q1IYK1</accession>
<proteinExistence type="predicted"/>
<evidence type="ECO:0000313" key="3">
    <source>
        <dbReference type="Proteomes" id="UP001152622"/>
    </source>
</evidence>
<dbReference type="EMBL" id="JAINUF010000006">
    <property type="protein sequence ID" value="KAJ8357698.1"/>
    <property type="molecule type" value="Genomic_DNA"/>
</dbReference>
<protein>
    <submittedName>
        <fullName evidence="2">Uncharacterized protein</fullName>
    </submittedName>
</protein>
<comment type="caution">
    <text evidence="2">The sequence shown here is derived from an EMBL/GenBank/DDBJ whole genome shotgun (WGS) entry which is preliminary data.</text>
</comment>
<gene>
    <name evidence="2" type="ORF">SKAU_G00204920</name>
</gene>
<evidence type="ECO:0000256" key="1">
    <source>
        <dbReference type="SAM" id="MobiDB-lite"/>
    </source>
</evidence>
<dbReference type="AlphaFoldDB" id="A0A9Q1IYK1"/>
<sequence length="134" mass="14634">MRLKQLADRGLSHLISGVGELSLSPSLHQSRSLDHAQEDRCGYGSAFRTQGDKLWSRKGRRQTRSSPAAAFRLDDVKTRARSQSFNSQKGRMGSSTPPPRGSRVVPASTCQRITSSASTSALRSTISNRPTVLH</sequence>
<feature type="compositionally biased region" description="Polar residues" evidence="1">
    <location>
        <begin position="81"/>
        <end position="95"/>
    </location>
</feature>
<organism evidence="2 3">
    <name type="scientific">Synaphobranchus kaupii</name>
    <name type="common">Kaup's arrowtooth eel</name>
    <dbReference type="NCBI Taxonomy" id="118154"/>
    <lineage>
        <taxon>Eukaryota</taxon>
        <taxon>Metazoa</taxon>
        <taxon>Chordata</taxon>
        <taxon>Craniata</taxon>
        <taxon>Vertebrata</taxon>
        <taxon>Euteleostomi</taxon>
        <taxon>Actinopterygii</taxon>
        <taxon>Neopterygii</taxon>
        <taxon>Teleostei</taxon>
        <taxon>Anguilliformes</taxon>
        <taxon>Synaphobranchidae</taxon>
        <taxon>Synaphobranchus</taxon>
    </lineage>
</organism>
<feature type="compositionally biased region" description="Basic and acidic residues" evidence="1">
    <location>
        <begin position="31"/>
        <end position="41"/>
    </location>
</feature>